<dbReference type="OrthoDB" id="2649545at2"/>
<evidence type="ECO:0000259" key="4">
    <source>
        <dbReference type="PROSITE" id="PS51677"/>
    </source>
</evidence>
<evidence type="ECO:0000256" key="3">
    <source>
        <dbReference type="SAM" id="SignalP"/>
    </source>
</evidence>
<dbReference type="GO" id="GO:0016020">
    <property type="term" value="C:membrane"/>
    <property type="evidence" value="ECO:0007669"/>
    <property type="project" value="TreeGrafter"/>
</dbReference>
<dbReference type="Pfam" id="PF01522">
    <property type="entry name" value="Polysacc_deac_1"/>
    <property type="match status" value="1"/>
</dbReference>
<dbReference type="SUPFAM" id="SSF88713">
    <property type="entry name" value="Glycoside hydrolase/deacetylase"/>
    <property type="match status" value="1"/>
</dbReference>
<protein>
    <submittedName>
        <fullName evidence="5">Polysaccharide deacetylase family sporulation protein PdaB</fullName>
    </submittedName>
</protein>
<dbReference type="GO" id="GO:0046872">
    <property type="term" value="F:metal ion binding"/>
    <property type="evidence" value="ECO:0007669"/>
    <property type="project" value="UniProtKB-KW"/>
</dbReference>
<keyword evidence="1" id="KW-0479">Metal-binding</keyword>
<dbReference type="Gene3D" id="3.20.20.370">
    <property type="entry name" value="Glycoside hydrolase/deacetylase"/>
    <property type="match status" value="1"/>
</dbReference>
<dbReference type="EMBL" id="BJXX01000011">
    <property type="protein sequence ID" value="GEN32650.1"/>
    <property type="molecule type" value="Genomic_DNA"/>
</dbReference>
<evidence type="ECO:0000256" key="2">
    <source>
        <dbReference type="ARBA" id="ARBA00022801"/>
    </source>
</evidence>
<sequence length="244" mass="28296">MKRWIWVLAIVSLCITQPSVQAAKKNRAYWESTGDIVWDVHTKKKWIAFTFDDGPHPRYTKQILDILHKHHAKATFFVVGKQAQQYPHLLKEMQNNGHEIANHTYHHPMMSQVNMEKLTKEIQLTDEVIHGITGKTPRLFRPPGGEYSEKVVQASKNGNHLVIMWSWTQDTKDWSNPGTEKIVTNVCRNARPGNIVLFHDFGRNRTQTVQAVEKIIQTLSQEGYKFVTVSELLSERPRWVPTKH</sequence>
<accession>A0A511V187</accession>
<dbReference type="GO" id="GO:0005975">
    <property type="term" value="P:carbohydrate metabolic process"/>
    <property type="evidence" value="ECO:0007669"/>
    <property type="project" value="InterPro"/>
</dbReference>
<dbReference type="RefSeq" id="WP_146807960.1">
    <property type="nucleotide sequence ID" value="NZ_BJXX01000011.1"/>
</dbReference>
<dbReference type="GO" id="GO:0016810">
    <property type="term" value="F:hydrolase activity, acting on carbon-nitrogen (but not peptide) bonds"/>
    <property type="evidence" value="ECO:0007669"/>
    <property type="project" value="InterPro"/>
</dbReference>
<gene>
    <name evidence="5" type="ORF">ADA01nite_01100</name>
</gene>
<keyword evidence="2" id="KW-0378">Hydrolase</keyword>
<comment type="caution">
    <text evidence="5">The sequence shown here is derived from an EMBL/GenBank/DDBJ whole genome shotgun (WGS) entry which is preliminary data.</text>
</comment>
<dbReference type="PANTHER" id="PTHR10587:SF133">
    <property type="entry name" value="CHITIN DEACETYLASE 1-RELATED"/>
    <property type="match status" value="1"/>
</dbReference>
<evidence type="ECO:0000313" key="6">
    <source>
        <dbReference type="Proteomes" id="UP000321157"/>
    </source>
</evidence>
<dbReference type="Proteomes" id="UP000321157">
    <property type="component" value="Unassembled WGS sequence"/>
</dbReference>
<dbReference type="PROSITE" id="PS51677">
    <property type="entry name" value="NODB"/>
    <property type="match status" value="1"/>
</dbReference>
<dbReference type="InterPro" id="IPR002509">
    <property type="entry name" value="NODB_dom"/>
</dbReference>
<dbReference type="InterPro" id="IPR050248">
    <property type="entry name" value="Polysacc_deacetylase_ArnD"/>
</dbReference>
<dbReference type="InterPro" id="IPR011330">
    <property type="entry name" value="Glyco_hydro/deAcase_b/a-brl"/>
</dbReference>
<reference evidence="5 6" key="1">
    <citation type="submission" date="2019-07" db="EMBL/GenBank/DDBJ databases">
        <title>Whole genome shotgun sequence of Aneurinibacillus danicus NBRC 102444.</title>
        <authorList>
            <person name="Hosoyama A."/>
            <person name="Uohara A."/>
            <person name="Ohji S."/>
            <person name="Ichikawa N."/>
        </authorList>
    </citation>
    <scope>NUCLEOTIDE SEQUENCE [LARGE SCALE GENOMIC DNA]</scope>
    <source>
        <strain evidence="5 6">NBRC 102444</strain>
    </source>
</reference>
<name>A0A511V187_9BACL</name>
<evidence type="ECO:0000313" key="5">
    <source>
        <dbReference type="EMBL" id="GEN32650.1"/>
    </source>
</evidence>
<dbReference type="CDD" id="cd10917">
    <property type="entry name" value="CE4_NodB_like_6s_7s"/>
    <property type="match status" value="1"/>
</dbReference>
<feature type="signal peptide" evidence="3">
    <location>
        <begin position="1"/>
        <end position="22"/>
    </location>
</feature>
<feature type="domain" description="NodB homology" evidence="4">
    <location>
        <begin position="45"/>
        <end position="227"/>
    </location>
</feature>
<feature type="chain" id="PRO_5022041154" evidence="3">
    <location>
        <begin position="23"/>
        <end position="244"/>
    </location>
</feature>
<dbReference type="AlphaFoldDB" id="A0A511V187"/>
<keyword evidence="6" id="KW-1185">Reference proteome</keyword>
<proteinExistence type="predicted"/>
<keyword evidence="3" id="KW-0732">Signal</keyword>
<organism evidence="5 6">
    <name type="scientific">Aneurinibacillus danicus</name>
    <dbReference type="NCBI Taxonomy" id="267746"/>
    <lineage>
        <taxon>Bacteria</taxon>
        <taxon>Bacillati</taxon>
        <taxon>Bacillota</taxon>
        <taxon>Bacilli</taxon>
        <taxon>Bacillales</taxon>
        <taxon>Paenibacillaceae</taxon>
        <taxon>Aneurinibacillus group</taxon>
        <taxon>Aneurinibacillus</taxon>
    </lineage>
</organism>
<evidence type="ECO:0000256" key="1">
    <source>
        <dbReference type="ARBA" id="ARBA00022723"/>
    </source>
</evidence>
<dbReference type="PANTHER" id="PTHR10587">
    <property type="entry name" value="GLYCOSYL TRANSFERASE-RELATED"/>
    <property type="match status" value="1"/>
</dbReference>